<feature type="transmembrane region" description="Helical" evidence="6">
    <location>
        <begin position="167"/>
        <end position="185"/>
    </location>
</feature>
<comment type="similarity">
    <text evidence="2">Belongs to the TMEM86 family.</text>
</comment>
<evidence type="ECO:0000313" key="8">
    <source>
        <dbReference type="Proteomes" id="UP000199604"/>
    </source>
</evidence>
<feature type="transmembrane region" description="Helical" evidence="6">
    <location>
        <begin position="77"/>
        <end position="97"/>
    </location>
</feature>
<feature type="transmembrane region" description="Helical" evidence="6">
    <location>
        <begin position="109"/>
        <end position="130"/>
    </location>
</feature>
<reference evidence="8" key="1">
    <citation type="submission" date="2016-10" db="EMBL/GenBank/DDBJ databases">
        <authorList>
            <person name="Varghese N."/>
            <person name="Submissions S."/>
        </authorList>
    </citation>
    <scope>NUCLEOTIDE SEQUENCE [LARGE SCALE GENOMIC DNA]</scope>
    <source>
        <strain evidence="8">DSM 21789</strain>
    </source>
</reference>
<feature type="transmembrane region" description="Helical" evidence="6">
    <location>
        <begin position="136"/>
        <end position="155"/>
    </location>
</feature>
<organism evidence="7 8">
    <name type="scientific">Flavobacterium swingsii</name>
    <dbReference type="NCBI Taxonomy" id="498292"/>
    <lineage>
        <taxon>Bacteria</taxon>
        <taxon>Pseudomonadati</taxon>
        <taxon>Bacteroidota</taxon>
        <taxon>Flavobacteriia</taxon>
        <taxon>Flavobacteriales</taxon>
        <taxon>Flavobacteriaceae</taxon>
        <taxon>Flavobacterium</taxon>
    </lineage>
</organism>
<feature type="transmembrane region" description="Helical" evidence="6">
    <location>
        <begin position="5"/>
        <end position="22"/>
    </location>
</feature>
<dbReference type="GO" id="GO:0016787">
    <property type="term" value="F:hydrolase activity"/>
    <property type="evidence" value="ECO:0007669"/>
    <property type="project" value="TreeGrafter"/>
</dbReference>
<dbReference type="EMBL" id="FOJT01000002">
    <property type="protein sequence ID" value="SFA86382.1"/>
    <property type="molecule type" value="Genomic_DNA"/>
</dbReference>
<feature type="transmembrane region" description="Helical" evidence="6">
    <location>
        <begin position="28"/>
        <end position="46"/>
    </location>
</feature>
<feature type="transmembrane region" description="Helical" evidence="6">
    <location>
        <begin position="53"/>
        <end position="71"/>
    </location>
</feature>
<dbReference type="RefSeq" id="WP_091473977.1">
    <property type="nucleotide sequence ID" value="NZ_FOJT01000002.1"/>
</dbReference>
<gene>
    <name evidence="7" type="ORF">SAMN05660845_0692</name>
</gene>
<dbReference type="PANTHER" id="PTHR31885">
    <property type="entry name" value="GH04784P"/>
    <property type="match status" value="1"/>
</dbReference>
<sequence length="221" mass="25464">MSKLLNYFLVVSAFYLLLIIFGQDNIAWYFKPFLLPFLILAAYKSEVFSTKKWLLLALIFSWIGDVILMFADKGELYFIFGLVSFLVAHILFIVLFIKQKSEGNYAKNWQFWFGFVAVLVYLGSMLSLLFPKLGDLKIPVSVYAFTISLMLVMAIKGYFSWQKPMNILILIGALFFVISDSFLAINKFYNPILSANFIIMFTYIVAQYCIVSGILKLNQKN</sequence>
<proteinExistence type="inferred from homology"/>
<name>A0A1I0WCE2_9FLAO</name>
<keyword evidence="4 6" id="KW-1133">Transmembrane helix</keyword>
<evidence type="ECO:0000256" key="5">
    <source>
        <dbReference type="ARBA" id="ARBA00023136"/>
    </source>
</evidence>
<dbReference type="AlphaFoldDB" id="A0A1I0WCE2"/>
<dbReference type="Proteomes" id="UP000199604">
    <property type="component" value="Unassembled WGS sequence"/>
</dbReference>
<dbReference type="Pfam" id="PF07947">
    <property type="entry name" value="YhhN"/>
    <property type="match status" value="1"/>
</dbReference>
<dbReference type="InterPro" id="IPR012506">
    <property type="entry name" value="TMEM86B-like"/>
</dbReference>
<comment type="subcellular location">
    <subcellularLocation>
        <location evidence="1">Membrane</location>
        <topology evidence="1">Multi-pass membrane protein</topology>
    </subcellularLocation>
</comment>
<dbReference type="PANTHER" id="PTHR31885:SF6">
    <property type="entry name" value="GH04784P"/>
    <property type="match status" value="1"/>
</dbReference>
<dbReference type="OrthoDB" id="5651790at2"/>
<accession>A0A1I0WCE2</accession>
<evidence type="ECO:0000256" key="2">
    <source>
        <dbReference type="ARBA" id="ARBA00007375"/>
    </source>
</evidence>
<evidence type="ECO:0000256" key="4">
    <source>
        <dbReference type="ARBA" id="ARBA00022989"/>
    </source>
</evidence>
<evidence type="ECO:0000256" key="3">
    <source>
        <dbReference type="ARBA" id="ARBA00022692"/>
    </source>
</evidence>
<keyword evidence="8" id="KW-1185">Reference proteome</keyword>
<keyword evidence="5 6" id="KW-0472">Membrane</keyword>
<protein>
    <submittedName>
        <fullName evidence="7">Uncharacterized membrane protein YhhN</fullName>
    </submittedName>
</protein>
<dbReference type="GO" id="GO:0016020">
    <property type="term" value="C:membrane"/>
    <property type="evidence" value="ECO:0007669"/>
    <property type="project" value="UniProtKB-SubCell"/>
</dbReference>
<dbReference type="STRING" id="498292.SAMN05660845_0692"/>
<evidence type="ECO:0000256" key="1">
    <source>
        <dbReference type="ARBA" id="ARBA00004141"/>
    </source>
</evidence>
<feature type="transmembrane region" description="Helical" evidence="6">
    <location>
        <begin position="197"/>
        <end position="215"/>
    </location>
</feature>
<evidence type="ECO:0000313" key="7">
    <source>
        <dbReference type="EMBL" id="SFA86382.1"/>
    </source>
</evidence>
<evidence type="ECO:0000256" key="6">
    <source>
        <dbReference type="SAM" id="Phobius"/>
    </source>
</evidence>
<keyword evidence="3 6" id="KW-0812">Transmembrane</keyword>